<dbReference type="EMBL" id="GBRH01177439">
    <property type="protein sequence ID" value="JAE20457.1"/>
    <property type="molecule type" value="Transcribed_RNA"/>
</dbReference>
<feature type="domain" description="BRCT" evidence="2">
    <location>
        <begin position="1"/>
        <end position="59"/>
    </location>
</feature>
<organism evidence="3">
    <name type="scientific">Arundo donax</name>
    <name type="common">Giant reed</name>
    <name type="synonym">Donax arundinaceus</name>
    <dbReference type="NCBI Taxonomy" id="35708"/>
    <lineage>
        <taxon>Eukaryota</taxon>
        <taxon>Viridiplantae</taxon>
        <taxon>Streptophyta</taxon>
        <taxon>Embryophyta</taxon>
        <taxon>Tracheophyta</taxon>
        <taxon>Spermatophyta</taxon>
        <taxon>Magnoliopsida</taxon>
        <taxon>Liliopsida</taxon>
        <taxon>Poales</taxon>
        <taxon>Poaceae</taxon>
        <taxon>PACMAD clade</taxon>
        <taxon>Arundinoideae</taxon>
        <taxon>Arundineae</taxon>
        <taxon>Arundo</taxon>
    </lineage>
</organism>
<sequence length="144" mass="16507">MGAEYRPDWTSDCTLLVCAFANTPKFRQVQSDNGTIISKDWISESHRQRKLVDTEPYLMYAGKPWRKNKELVESDQDQKKARKEHQKQVERSHINSSASAAVEAGHLDSASKQLSPSRIKQWAMDDLAQTVSWLESQEEKSQVN</sequence>
<evidence type="ECO:0000313" key="3">
    <source>
        <dbReference type="EMBL" id="JAE20457.1"/>
    </source>
</evidence>
<accession>A0A0A9G7I1</accession>
<dbReference type="PROSITE" id="PS50172">
    <property type="entry name" value="BRCT"/>
    <property type="match status" value="1"/>
</dbReference>
<dbReference type="InterPro" id="IPR036420">
    <property type="entry name" value="BRCT_dom_sf"/>
</dbReference>
<reference evidence="3" key="1">
    <citation type="submission" date="2014-09" db="EMBL/GenBank/DDBJ databases">
        <authorList>
            <person name="Magalhaes I.L.F."/>
            <person name="Oliveira U."/>
            <person name="Santos F.R."/>
            <person name="Vidigal T.H.D.A."/>
            <person name="Brescovit A.D."/>
            <person name="Santos A.J."/>
        </authorList>
    </citation>
    <scope>NUCLEOTIDE SEQUENCE</scope>
    <source>
        <tissue evidence="3">Shoot tissue taken approximately 20 cm above the soil surface</tissue>
    </source>
</reference>
<dbReference type="PANTHER" id="PTHR11370:SF5">
    <property type="entry name" value="DNA REPAIR PROTEIN XRCC1"/>
    <property type="match status" value="1"/>
</dbReference>
<evidence type="ECO:0000259" key="2">
    <source>
        <dbReference type="PROSITE" id="PS50172"/>
    </source>
</evidence>
<dbReference type="SUPFAM" id="SSF52113">
    <property type="entry name" value="BRCT domain"/>
    <property type="match status" value="1"/>
</dbReference>
<dbReference type="Pfam" id="PF12738">
    <property type="entry name" value="PTCB-BRCT"/>
    <property type="match status" value="1"/>
</dbReference>
<reference evidence="3" key="2">
    <citation type="journal article" date="2015" name="Data Brief">
        <title>Shoot transcriptome of the giant reed, Arundo donax.</title>
        <authorList>
            <person name="Barrero R.A."/>
            <person name="Guerrero F.D."/>
            <person name="Moolhuijzen P."/>
            <person name="Goolsby J.A."/>
            <person name="Tidwell J."/>
            <person name="Bellgard S.E."/>
            <person name="Bellgard M.I."/>
        </authorList>
    </citation>
    <scope>NUCLEOTIDE SEQUENCE</scope>
    <source>
        <tissue evidence="3">Shoot tissue taken approximately 20 cm above the soil surface</tissue>
    </source>
</reference>
<evidence type="ECO:0000256" key="1">
    <source>
        <dbReference type="SAM" id="MobiDB-lite"/>
    </source>
</evidence>
<dbReference type="InterPro" id="IPR001357">
    <property type="entry name" value="BRCT_dom"/>
</dbReference>
<feature type="region of interest" description="Disordered" evidence="1">
    <location>
        <begin position="68"/>
        <end position="115"/>
    </location>
</feature>
<protein>
    <recommendedName>
        <fullName evidence="2">BRCT domain-containing protein</fullName>
    </recommendedName>
</protein>
<feature type="compositionally biased region" description="Basic and acidic residues" evidence="1">
    <location>
        <begin position="68"/>
        <end position="79"/>
    </location>
</feature>
<dbReference type="Gene3D" id="3.40.50.10190">
    <property type="entry name" value="BRCT domain"/>
    <property type="match status" value="1"/>
</dbReference>
<name>A0A0A9G7I1_ARUDO</name>
<proteinExistence type="predicted"/>
<dbReference type="AlphaFoldDB" id="A0A0A9G7I1"/>
<dbReference type="PANTHER" id="PTHR11370">
    <property type="entry name" value="DNA-REPAIR PROTEIN XRCC1"/>
    <property type="match status" value="1"/>
</dbReference>